<dbReference type="Pfam" id="PF03992">
    <property type="entry name" value="ABM"/>
    <property type="match status" value="1"/>
</dbReference>
<dbReference type="PROSITE" id="PS51725">
    <property type="entry name" value="ABM"/>
    <property type="match status" value="1"/>
</dbReference>
<dbReference type="InterPro" id="IPR007138">
    <property type="entry name" value="ABM_dom"/>
</dbReference>
<reference evidence="2" key="1">
    <citation type="journal article" date="2014" name="Front. Microbiol.">
        <title>High frequency of phylogenetically diverse reductive dehalogenase-homologous genes in deep subseafloor sedimentary metagenomes.</title>
        <authorList>
            <person name="Kawai M."/>
            <person name="Futagami T."/>
            <person name="Toyoda A."/>
            <person name="Takaki Y."/>
            <person name="Nishi S."/>
            <person name="Hori S."/>
            <person name="Arai W."/>
            <person name="Tsubouchi T."/>
            <person name="Morono Y."/>
            <person name="Uchiyama I."/>
            <person name="Ito T."/>
            <person name="Fujiyama A."/>
            <person name="Inagaki F."/>
            <person name="Takami H."/>
        </authorList>
    </citation>
    <scope>NUCLEOTIDE SEQUENCE</scope>
    <source>
        <strain evidence="2">Expedition CK06-06</strain>
    </source>
</reference>
<proteinExistence type="predicted"/>
<dbReference type="Gene3D" id="3.30.70.100">
    <property type="match status" value="1"/>
</dbReference>
<evidence type="ECO:0000313" key="2">
    <source>
        <dbReference type="EMBL" id="GAG40172.1"/>
    </source>
</evidence>
<dbReference type="SUPFAM" id="SSF54909">
    <property type="entry name" value="Dimeric alpha+beta barrel"/>
    <property type="match status" value="1"/>
</dbReference>
<accession>X0XYA4</accession>
<gene>
    <name evidence="2" type="ORF">S01H1_64041</name>
</gene>
<evidence type="ECO:0000259" key="1">
    <source>
        <dbReference type="PROSITE" id="PS51725"/>
    </source>
</evidence>
<name>X0XYA4_9ZZZZ</name>
<dbReference type="EMBL" id="BARS01042189">
    <property type="protein sequence ID" value="GAG40172.1"/>
    <property type="molecule type" value="Genomic_DNA"/>
</dbReference>
<feature type="domain" description="ABM" evidence="1">
    <location>
        <begin position="24"/>
        <end position="113"/>
    </location>
</feature>
<dbReference type="InterPro" id="IPR011008">
    <property type="entry name" value="Dimeric_a/b-barrel"/>
</dbReference>
<protein>
    <recommendedName>
        <fullName evidence="1">ABM domain-containing protein</fullName>
    </recommendedName>
</protein>
<comment type="caution">
    <text evidence="2">The sequence shown here is derived from an EMBL/GenBank/DDBJ whole genome shotgun (WGS) entry which is preliminary data.</text>
</comment>
<organism evidence="2">
    <name type="scientific">marine sediment metagenome</name>
    <dbReference type="NCBI Taxonomy" id="412755"/>
    <lineage>
        <taxon>unclassified sequences</taxon>
        <taxon>metagenomes</taxon>
        <taxon>ecological metagenomes</taxon>
    </lineage>
</organism>
<sequence length="132" mass="14560">MLSAHNVTGSYVRGNAALERDAMVNLMLRMVTSPGMGGGVANGLNTVVGPARSIPGCISFRIYSDKDDPDVVLLLSQWRSEDQLNKYIRTPDFRRILAMMETASKAPDLSVQQISWTKGLDYVREVLEANID</sequence>
<dbReference type="AlphaFoldDB" id="X0XYA4"/>